<evidence type="ECO:0000313" key="3">
    <source>
        <dbReference type="Proteomes" id="UP001397290"/>
    </source>
</evidence>
<feature type="domain" description="DUF3669" evidence="1">
    <location>
        <begin position="268"/>
        <end position="331"/>
    </location>
</feature>
<comment type="caution">
    <text evidence="2">The sequence shown here is derived from an EMBL/GenBank/DDBJ whole genome shotgun (WGS) entry which is preliminary data.</text>
</comment>
<dbReference type="PANTHER" id="PTHR40780:SF3">
    <property type="entry name" value="DUF3669 DOMAIN-CONTAINING PROTEIN"/>
    <property type="match status" value="1"/>
</dbReference>
<dbReference type="AlphaFoldDB" id="A0AAW0RRL5"/>
<reference evidence="2 3" key="1">
    <citation type="submission" date="2020-02" db="EMBL/GenBank/DDBJ databases">
        <title>Comparative genomics of the hypocrealean fungal genus Beauvera.</title>
        <authorList>
            <person name="Showalter D.N."/>
            <person name="Bushley K.E."/>
            <person name="Rehner S.A."/>
        </authorList>
    </citation>
    <scope>NUCLEOTIDE SEQUENCE [LARGE SCALE GENOMIC DNA]</scope>
    <source>
        <strain evidence="2 3">ARSEF4384</strain>
    </source>
</reference>
<gene>
    <name evidence="2" type="ORF">G3M48_005783</name>
</gene>
<sequence>MEAFMNSTGKLTKVGQGFCGTVWAAETATSGTLVIKRADGGPGRSLPNEQYIHIRILDAVKEQRRSCDTRNPADRQDRIEAHRRIKVNIPYNHAFLEQASSLWPTILPRFPDGFAACEALLSERIPPMNLAVRELLSSHYCPSKHQATQLARDKSNESCLVRPYLGRRRPEQSGGGPKQRFFSLRNFPLHVDQMEELALPVEAYATAMADTLAFLHWIVKIDANDMEFVLAPARACAQDGAEDNVEDDATPSIGDEHLFSDAFGVHSMWILDFDCCKVLEMNSEGMRRAAMCFWRNDPFYPRPGAKNEEDQRLWRVFEQRFLERSALLLRGESDEIKTLPDVLIRTIRDNRDTWTKGAIN</sequence>
<dbReference type="EMBL" id="JAAHCF010000387">
    <property type="protein sequence ID" value="KAK8144451.1"/>
    <property type="molecule type" value="Genomic_DNA"/>
</dbReference>
<dbReference type="Pfam" id="PF12417">
    <property type="entry name" value="DUF3669"/>
    <property type="match status" value="1"/>
</dbReference>
<dbReference type="PANTHER" id="PTHR40780">
    <property type="entry name" value="DUF3669 DOMAIN-CONTAINING PROTEIN"/>
    <property type="match status" value="1"/>
</dbReference>
<name>A0AAW0RRL5_9HYPO</name>
<dbReference type="Proteomes" id="UP001397290">
    <property type="component" value="Unassembled WGS sequence"/>
</dbReference>
<evidence type="ECO:0000259" key="1">
    <source>
        <dbReference type="Pfam" id="PF12417"/>
    </source>
</evidence>
<proteinExistence type="predicted"/>
<dbReference type="InterPro" id="IPR022137">
    <property type="entry name" value="Znf_prot_DUF3669"/>
</dbReference>
<accession>A0AAW0RRL5</accession>
<evidence type="ECO:0000313" key="2">
    <source>
        <dbReference type="EMBL" id="KAK8144451.1"/>
    </source>
</evidence>
<protein>
    <recommendedName>
        <fullName evidence="1">DUF3669 domain-containing protein</fullName>
    </recommendedName>
</protein>
<keyword evidence="3" id="KW-1185">Reference proteome</keyword>
<organism evidence="2 3">
    <name type="scientific">Beauveria asiatica</name>
    <dbReference type="NCBI Taxonomy" id="1069075"/>
    <lineage>
        <taxon>Eukaryota</taxon>
        <taxon>Fungi</taxon>
        <taxon>Dikarya</taxon>
        <taxon>Ascomycota</taxon>
        <taxon>Pezizomycotina</taxon>
        <taxon>Sordariomycetes</taxon>
        <taxon>Hypocreomycetidae</taxon>
        <taxon>Hypocreales</taxon>
        <taxon>Cordycipitaceae</taxon>
        <taxon>Beauveria</taxon>
    </lineage>
</organism>